<dbReference type="Proteomes" id="UP000042958">
    <property type="component" value="Unassembled WGS sequence"/>
</dbReference>
<gene>
    <name evidence="3" type="ORF">PMG11_09213</name>
</gene>
<sequence>MRLYPALGALFLASISTASDDQNTNPASSLNILRRNAEIETRLADEPVHGVRKMSTDEGEKFFLDYWQFEDTAQGGLAERDLAEINATASDDAKNQKVFLRDTGTGMSPTQFLARSYAFSPSFDPESRLRGSLLKARDFKCPGGTTACTSINRSDRCCSTGDTCVIVTDTGSGDVGCCPSGQICSGTIGSCQSGYTTCSTALGGGCCIPGYECVEGGCAYISVVTVTIESTVTVSTVTHTTSQQTSHSTSSSTSTRSTSSTSSTKSTSTESLTPPARGTSITTTTHSATTRIDVCPTGFYACSAVYDGGCCQTNRDCDTTSCPTTSSTTFTSDGKTIVIPVTTASSGSSRTTGKCPGGWFSCADTAGGDCCPSGYACGASICTATGSVATTVAKEAPTSNGAGVQRVSGVFLGVGLAGWAWIL</sequence>
<evidence type="ECO:0000256" key="1">
    <source>
        <dbReference type="SAM" id="MobiDB-lite"/>
    </source>
</evidence>
<protein>
    <recommendedName>
        <fullName evidence="5">GPI anchored protein</fullName>
    </recommendedName>
</protein>
<feature type="region of interest" description="Disordered" evidence="1">
    <location>
        <begin position="238"/>
        <end position="284"/>
    </location>
</feature>
<reference evidence="4" key="1">
    <citation type="journal article" date="2015" name="Genome Announc.">
        <title>Draft genome sequence of the fungus Penicillium brasilianum MG11.</title>
        <authorList>
            <person name="Horn F."/>
            <person name="Linde J."/>
            <person name="Mattern D.J."/>
            <person name="Walther G."/>
            <person name="Guthke R."/>
            <person name="Brakhage A.A."/>
            <person name="Valiante V."/>
        </authorList>
    </citation>
    <scope>NUCLEOTIDE SEQUENCE [LARGE SCALE GENOMIC DNA]</scope>
    <source>
        <strain evidence="4">MG11</strain>
    </source>
</reference>
<evidence type="ECO:0000313" key="4">
    <source>
        <dbReference type="Proteomes" id="UP000042958"/>
    </source>
</evidence>
<dbReference type="AlphaFoldDB" id="A0A0F7TYZ1"/>
<feature type="signal peptide" evidence="2">
    <location>
        <begin position="1"/>
        <end position="18"/>
    </location>
</feature>
<evidence type="ECO:0008006" key="5">
    <source>
        <dbReference type="Google" id="ProtNLM"/>
    </source>
</evidence>
<feature type="chain" id="PRO_5002522936" description="GPI anchored protein" evidence="2">
    <location>
        <begin position="19"/>
        <end position="423"/>
    </location>
</feature>
<keyword evidence="4" id="KW-1185">Reference proteome</keyword>
<evidence type="ECO:0000313" key="3">
    <source>
        <dbReference type="EMBL" id="CEJ60645.1"/>
    </source>
</evidence>
<organism evidence="3 4">
    <name type="scientific">Penicillium brasilianum</name>
    <dbReference type="NCBI Taxonomy" id="104259"/>
    <lineage>
        <taxon>Eukaryota</taxon>
        <taxon>Fungi</taxon>
        <taxon>Dikarya</taxon>
        <taxon>Ascomycota</taxon>
        <taxon>Pezizomycotina</taxon>
        <taxon>Eurotiomycetes</taxon>
        <taxon>Eurotiomycetidae</taxon>
        <taxon>Eurotiales</taxon>
        <taxon>Aspergillaceae</taxon>
        <taxon>Penicillium</taxon>
    </lineage>
</organism>
<dbReference type="STRING" id="104259.A0A0F7TYZ1"/>
<evidence type="ECO:0000256" key="2">
    <source>
        <dbReference type="SAM" id="SignalP"/>
    </source>
</evidence>
<dbReference type="PANTHER" id="PTHR39599">
    <property type="entry name" value="GPI-ANCHORED PROTEIN (EUROFUNG)-RELATED-RELATED"/>
    <property type="match status" value="1"/>
</dbReference>
<dbReference type="OrthoDB" id="434783at2759"/>
<accession>A0A0F7TYZ1</accession>
<dbReference type="EMBL" id="CDHK01000009">
    <property type="protein sequence ID" value="CEJ60645.1"/>
    <property type="molecule type" value="Genomic_DNA"/>
</dbReference>
<proteinExistence type="predicted"/>
<name>A0A0F7TYZ1_PENBI</name>
<dbReference type="PANTHER" id="PTHR39599:SF2">
    <property type="entry name" value="ANCHORED PROTEIN, PUTATIVE (AFU_ORTHOLOGUE AFUA_1G09650)-RELATED"/>
    <property type="match status" value="1"/>
</dbReference>
<keyword evidence="2" id="KW-0732">Signal</keyword>